<sequence length="108" mass="11930">MSNTLTRAQIHRRSAARTGQPQAVTEEIATRMIELMGETLSQGDNVKMTGFGTLEVRARGARVGRNPRTGEVHPVQARRVVVFTPSAKLRDRLDGLEPNGCPDDEFED</sequence>
<reference evidence="5" key="2">
    <citation type="submission" date="2020-09" db="EMBL/GenBank/DDBJ databases">
        <authorList>
            <person name="Sun Q."/>
            <person name="Kim S."/>
        </authorList>
    </citation>
    <scope>NUCLEOTIDE SEQUENCE</scope>
    <source>
        <strain evidence="5">KCTC 32437</strain>
    </source>
</reference>
<feature type="region of interest" description="Disordered" evidence="4">
    <location>
        <begin position="1"/>
        <end position="23"/>
    </location>
</feature>
<reference evidence="5" key="1">
    <citation type="journal article" date="2014" name="Int. J. Syst. Evol. Microbiol.">
        <title>Complete genome sequence of Corynebacterium casei LMG S-19264T (=DSM 44701T), isolated from a smear-ripened cheese.</title>
        <authorList>
            <consortium name="US DOE Joint Genome Institute (JGI-PGF)"/>
            <person name="Walter F."/>
            <person name="Albersmeier A."/>
            <person name="Kalinowski J."/>
            <person name="Ruckert C."/>
        </authorList>
    </citation>
    <scope>NUCLEOTIDE SEQUENCE</scope>
    <source>
        <strain evidence="5">KCTC 32437</strain>
    </source>
</reference>
<dbReference type="InterPro" id="IPR000119">
    <property type="entry name" value="Hist_DNA-bd"/>
</dbReference>
<name>A0A918VT32_9HYPH</name>
<dbReference type="GO" id="GO:0005829">
    <property type="term" value="C:cytosol"/>
    <property type="evidence" value="ECO:0007669"/>
    <property type="project" value="TreeGrafter"/>
</dbReference>
<dbReference type="PRINTS" id="PR01727">
    <property type="entry name" value="DNABINDINGHU"/>
</dbReference>
<evidence type="ECO:0000256" key="2">
    <source>
        <dbReference type="ARBA" id="ARBA00023125"/>
    </source>
</evidence>
<evidence type="ECO:0000256" key="1">
    <source>
        <dbReference type="ARBA" id="ARBA00010529"/>
    </source>
</evidence>
<protein>
    <submittedName>
        <fullName evidence="5">Integration host factor subunit alpha</fullName>
    </submittedName>
</protein>
<evidence type="ECO:0000313" key="5">
    <source>
        <dbReference type="EMBL" id="GHA20560.1"/>
    </source>
</evidence>
<accession>A0A918VT32</accession>
<organism evidence="5 6">
    <name type="scientific">Devosia pacifica</name>
    <dbReference type="NCBI Taxonomy" id="1335967"/>
    <lineage>
        <taxon>Bacteria</taxon>
        <taxon>Pseudomonadati</taxon>
        <taxon>Pseudomonadota</taxon>
        <taxon>Alphaproteobacteria</taxon>
        <taxon>Hyphomicrobiales</taxon>
        <taxon>Devosiaceae</taxon>
        <taxon>Devosia</taxon>
    </lineage>
</organism>
<gene>
    <name evidence="5" type="primary">ihfA</name>
    <name evidence="5" type="ORF">GCM10007989_14570</name>
</gene>
<dbReference type="Gene3D" id="4.10.520.10">
    <property type="entry name" value="IHF-like DNA-binding proteins"/>
    <property type="match status" value="1"/>
</dbReference>
<dbReference type="InterPro" id="IPR020816">
    <property type="entry name" value="Histone-like_DNA-bd_CS"/>
</dbReference>
<dbReference type="Proteomes" id="UP000646579">
    <property type="component" value="Unassembled WGS sequence"/>
</dbReference>
<dbReference type="Pfam" id="PF00216">
    <property type="entry name" value="Bac_DNA_binding"/>
    <property type="match status" value="1"/>
</dbReference>
<dbReference type="SMART" id="SM00411">
    <property type="entry name" value="BHL"/>
    <property type="match status" value="1"/>
</dbReference>
<comment type="caution">
    <text evidence="5">The sequence shown here is derived from an EMBL/GenBank/DDBJ whole genome shotgun (WGS) entry which is preliminary data.</text>
</comment>
<dbReference type="SUPFAM" id="SSF47729">
    <property type="entry name" value="IHF-like DNA-binding proteins"/>
    <property type="match status" value="1"/>
</dbReference>
<proteinExistence type="inferred from homology"/>
<dbReference type="EMBL" id="BMZE01000002">
    <property type="protein sequence ID" value="GHA20560.1"/>
    <property type="molecule type" value="Genomic_DNA"/>
</dbReference>
<dbReference type="InterPro" id="IPR010992">
    <property type="entry name" value="IHF-like_DNA-bd_dom_sf"/>
</dbReference>
<dbReference type="GO" id="GO:0003677">
    <property type="term" value="F:DNA binding"/>
    <property type="evidence" value="ECO:0007669"/>
    <property type="project" value="UniProtKB-KW"/>
</dbReference>
<dbReference type="PANTHER" id="PTHR33175">
    <property type="entry name" value="DNA-BINDING PROTEIN HU"/>
    <property type="match status" value="1"/>
</dbReference>
<evidence type="ECO:0000256" key="4">
    <source>
        <dbReference type="SAM" id="MobiDB-lite"/>
    </source>
</evidence>
<keyword evidence="6" id="KW-1185">Reference proteome</keyword>
<keyword evidence="2" id="KW-0238">DNA-binding</keyword>
<evidence type="ECO:0000313" key="6">
    <source>
        <dbReference type="Proteomes" id="UP000646579"/>
    </source>
</evidence>
<dbReference type="RefSeq" id="WP_280516640.1">
    <property type="nucleotide sequence ID" value="NZ_BMZE01000002.1"/>
</dbReference>
<dbReference type="GO" id="GO:0030527">
    <property type="term" value="F:structural constituent of chromatin"/>
    <property type="evidence" value="ECO:0007669"/>
    <property type="project" value="InterPro"/>
</dbReference>
<dbReference type="PROSITE" id="PS00045">
    <property type="entry name" value="HISTONE_LIKE"/>
    <property type="match status" value="1"/>
</dbReference>
<comment type="similarity">
    <text evidence="1 3">Belongs to the bacterial histone-like protein family.</text>
</comment>
<dbReference type="PANTHER" id="PTHR33175:SF2">
    <property type="entry name" value="INTEGRATION HOST FACTOR SUBUNIT ALPHA"/>
    <property type="match status" value="1"/>
</dbReference>
<evidence type="ECO:0000256" key="3">
    <source>
        <dbReference type="RuleBase" id="RU003939"/>
    </source>
</evidence>
<dbReference type="AlphaFoldDB" id="A0A918VT32"/>